<name>A0ABN8G3M4_9BACL</name>
<reference evidence="1" key="1">
    <citation type="submission" date="2022-01" db="EMBL/GenBank/DDBJ databases">
        <authorList>
            <person name="Criscuolo A."/>
        </authorList>
    </citation>
    <scope>NUCLEOTIDE SEQUENCE</scope>
    <source>
        <strain evidence="1">CIP111893</strain>
    </source>
</reference>
<dbReference type="EMBL" id="CAKMMF010000005">
    <property type="protein sequence ID" value="CAH1198858.1"/>
    <property type="molecule type" value="Genomic_DNA"/>
</dbReference>
<dbReference type="Gene3D" id="3.30.460.10">
    <property type="entry name" value="Beta Polymerase, domain 2"/>
    <property type="match status" value="1"/>
</dbReference>
<dbReference type="Gene3D" id="1.20.120.330">
    <property type="entry name" value="Nucleotidyltransferases domain 2"/>
    <property type="match status" value="1"/>
</dbReference>
<dbReference type="GO" id="GO:0016779">
    <property type="term" value="F:nucleotidyltransferase activity"/>
    <property type="evidence" value="ECO:0007669"/>
    <property type="project" value="UniProtKB-KW"/>
</dbReference>
<evidence type="ECO:0000313" key="1">
    <source>
        <dbReference type="EMBL" id="CAH1198858.1"/>
    </source>
</evidence>
<dbReference type="SUPFAM" id="SSF81301">
    <property type="entry name" value="Nucleotidyltransferase"/>
    <property type="match status" value="1"/>
</dbReference>
<keyword evidence="2" id="KW-1185">Reference proteome</keyword>
<dbReference type="InterPro" id="IPR007530">
    <property type="entry name" value="Aminoglycoside_adenylylTfrase"/>
</dbReference>
<comment type="caution">
    <text evidence="1">The sequence shown here is derived from an EMBL/GenBank/DDBJ whole genome shotgun (WGS) entry which is preliminary data.</text>
</comment>
<protein>
    <submittedName>
        <fullName evidence="1">Aminoglycoside 6-adenylyltransferase</fullName>
        <ecNumber evidence="1">2.7.7.-</ecNumber>
    </submittedName>
</protein>
<proteinExistence type="predicted"/>
<dbReference type="SUPFAM" id="SSF81631">
    <property type="entry name" value="PAP/OAS1 substrate-binding domain"/>
    <property type="match status" value="1"/>
</dbReference>
<sequence>MRTESEVINQLLLFAHADERVSAVILNGSRVNPKAAKDIFCDYDLIFVVTEPRYYVDHQDWIGTFGELIMMQQNDIEANGGEEYIFLMLFADGVRIDLSFRRAETVNEHIEDSLSKVLLDKNNVLKAFAPPSDASYLIIKPSADEFHKNMNNLLWCSTNAAKGLWRDELTYAKFMLEIIVRDHLIKLLSWHVGAEHNWSVNLGTASKWLKNYLPEPLWHAFERTYSGPDFPEIWDSLFEMIRLAQVVGQPLAAKLNYEYSVRDYNNVLAYLERVRALPNDATEI</sequence>
<dbReference type="InterPro" id="IPR043519">
    <property type="entry name" value="NT_sf"/>
</dbReference>
<evidence type="ECO:0000313" key="2">
    <source>
        <dbReference type="Proteomes" id="UP000838686"/>
    </source>
</evidence>
<keyword evidence="1" id="KW-0548">Nucleotidyltransferase</keyword>
<keyword evidence="1" id="KW-0808">Transferase</keyword>
<dbReference type="Proteomes" id="UP000838686">
    <property type="component" value="Unassembled WGS sequence"/>
</dbReference>
<dbReference type="EC" id="2.7.7.-" evidence="1"/>
<organism evidence="1 2">
    <name type="scientific">Paenibacillus plantiphilus</name>
    <dbReference type="NCBI Taxonomy" id="2905650"/>
    <lineage>
        <taxon>Bacteria</taxon>
        <taxon>Bacillati</taxon>
        <taxon>Bacillota</taxon>
        <taxon>Bacilli</taxon>
        <taxon>Bacillales</taxon>
        <taxon>Paenibacillaceae</taxon>
        <taxon>Paenibacillus</taxon>
    </lineage>
</organism>
<dbReference type="Pfam" id="PF04439">
    <property type="entry name" value="Adenyl_transf"/>
    <property type="match status" value="1"/>
</dbReference>
<gene>
    <name evidence="1" type="primary">aadK_1</name>
    <name evidence="1" type="ORF">PAECIP111893_01137</name>
</gene>
<accession>A0ABN8G3M4</accession>
<dbReference type="RefSeq" id="WP_236339504.1">
    <property type="nucleotide sequence ID" value="NZ_CAKMMF010000005.1"/>
</dbReference>